<gene>
    <name evidence="3" type="ORF">F2Q69_00040325</name>
</gene>
<protein>
    <submittedName>
        <fullName evidence="3">Uncharacterized protein</fullName>
    </submittedName>
</protein>
<evidence type="ECO:0000256" key="1">
    <source>
        <dbReference type="SAM" id="MobiDB-lite"/>
    </source>
</evidence>
<dbReference type="Proteomes" id="UP000712600">
    <property type="component" value="Unassembled WGS sequence"/>
</dbReference>
<keyword evidence="2" id="KW-0472">Membrane</keyword>
<sequence>MPPHCEEKRGHLSSGSVFPLYGGGILSLMFGIGMLIMRSVNGVLCVSSMTMSISMDNLWAYRTEMHLGLTSSKEAGDTNTSKEAGDTNSRLPSVEQRNNVLHNQISLSTANVFRAINRELRNIISARRHRKGFDSLMVMWLR</sequence>
<keyword evidence="2" id="KW-0812">Transmembrane</keyword>
<comment type="caution">
    <text evidence="3">The sequence shown here is derived from an EMBL/GenBank/DDBJ whole genome shotgun (WGS) entry which is preliminary data.</text>
</comment>
<keyword evidence="2" id="KW-1133">Transmembrane helix</keyword>
<feature type="region of interest" description="Disordered" evidence="1">
    <location>
        <begin position="72"/>
        <end position="93"/>
    </location>
</feature>
<evidence type="ECO:0000313" key="3">
    <source>
        <dbReference type="EMBL" id="KAF3499961.1"/>
    </source>
</evidence>
<evidence type="ECO:0000256" key="2">
    <source>
        <dbReference type="SAM" id="Phobius"/>
    </source>
</evidence>
<accession>A0A8S9NC85</accession>
<reference evidence="3" key="1">
    <citation type="submission" date="2019-12" db="EMBL/GenBank/DDBJ databases">
        <title>Genome sequencing and annotation of Brassica cretica.</title>
        <authorList>
            <person name="Studholme D.J."/>
            <person name="Sarris P."/>
        </authorList>
    </citation>
    <scope>NUCLEOTIDE SEQUENCE</scope>
    <source>
        <strain evidence="3">PFS-109/04</strain>
        <tissue evidence="3">Leaf</tissue>
    </source>
</reference>
<evidence type="ECO:0000313" key="4">
    <source>
        <dbReference type="Proteomes" id="UP000712600"/>
    </source>
</evidence>
<name>A0A8S9NC85_BRACR</name>
<dbReference type="EMBL" id="QGKX02001621">
    <property type="protein sequence ID" value="KAF3499961.1"/>
    <property type="molecule type" value="Genomic_DNA"/>
</dbReference>
<organism evidence="3 4">
    <name type="scientific">Brassica cretica</name>
    <name type="common">Mustard</name>
    <dbReference type="NCBI Taxonomy" id="69181"/>
    <lineage>
        <taxon>Eukaryota</taxon>
        <taxon>Viridiplantae</taxon>
        <taxon>Streptophyta</taxon>
        <taxon>Embryophyta</taxon>
        <taxon>Tracheophyta</taxon>
        <taxon>Spermatophyta</taxon>
        <taxon>Magnoliopsida</taxon>
        <taxon>eudicotyledons</taxon>
        <taxon>Gunneridae</taxon>
        <taxon>Pentapetalae</taxon>
        <taxon>rosids</taxon>
        <taxon>malvids</taxon>
        <taxon>Brassicales</taxon>
        <taxon>Brassicaceae</taxon>
        <taxon>Brassiceae</taxon>
        <taxon>Brassica</taxon>
    </lineage>
</organism>
<proteinExistence type="predicted"/>
<dbReference type="AlphaFoldDB" id="A0A8S9NC85"/>
<feature type="transmembrane region" description="Helical" evidence="2">
    <location>
        <begin position="20"/>
        <end position="46"/>
    </location>
</feature>